<keyword evidence="2" id="KW-1185">Reference proteome</keyword>
<gene>
    <name evidence="1" type="ORF">COA07_13780</name>
</gene>
<comment type="caution">
    <text evidence="1">The sequence shown here is derived from an EMBL/GenBank/DDBJ whole genome shotgun (WGS) entry which is preliminary data.</text>
</comment>
<accession>A0A2A4I701</accession>
<dbReference type="EMBL" id="NWVC01000007">
    <property type="protein sequence ID" value="PCG13580.1"/>
    <property type="molecule type" value="Genomic_DNA"/>
</dbReference>
<reference evidence="1 2" key="1">
    <citation type="submission" date="2017-09" db="EMBL/GenBank/DDBJ databases">
        <title>Sphingomonas adhaesiva DSM 7418, whole genome shotgun sequence.</title>
        <authorList>
            <person name="Feng G."/>
            <person name="Zhu H."/>
        </authorList>
    </citation>
    <scope>NUCLEOTIDE SEQUENCE [LARGE SCALE GENOMIC DNA]</scope>
    <source>
        <strain evidence="1 2">DSM 7418</strain>
    </source>
</reference>
<name>A0A2A4I701_9SPHN</name>
<evidence type="ECO:0000313" key="2">
    <source>
        <dbReference type="Proteomes" id="UP000218323"/>
    </source>
</evidence>
<protein>
    <submittedName>
        <fullName evidence="1">Uncharacterized protein</fullName>
    </submittedName>
</protein>
<sequence>MSATDDAEFFRRRSDQERALARDTDVKAIRRLHLDLAERYTQRLREAVARKRANATARP</sequence>
<evidence type="ECO:0000313" key="1">
    <source>
        <dbReference type="EMBL" id="PCG13580.1"/>
    </source>
</evidence>
<dbReference type="RefSeq" id="WP_066711829.1">
    <property type="nucleotide sequence ID" value="NZ_JBHIWA010000012.1"/>
</dbReference>
<dbReference type="AlphaFoldDB" id="A0A2A4I701"/>
<proteinExistence type="predicted"/>
<dbReference type="Proteomes" id="UP000218323">
    <property type="component" value="Unassembled WGS sequence"/>
</dbReference>
<organism evidence="1 2">
    <name type="scientific">Sphingomonas adhaesiva</name>
    <dbReference type="NCBI Taxonomy" id="28212"/>
    <lineage>
        <taxon>Bacteria</taxon>
        <taxon>Pseudomonadati</taxon>
        <taxon>Pseudomonadota</taxon>
        <taxon>Alphaproteobacteria</taxon>
        <taxon>Sphingomonadales</taxon>
        <taxon>Sphingomonadaceae</taxon>
        <taxon>Sphingomonas</taxon>
    </lineage>
</organism>